<name>A0A3N4KR14_9PEZI</name>
<keyword evidence="3" id="KW-1185">Reference proteome</keyword>
<dbReference type="EMBL" id="ML119125">
    <property type="protein sequence ID" value="RPB12937.1"/>
    <property type="molecule type" value="Genomic_DNA"/>
</dbReference>
<proteinExistence type="predicted"/>
<evidence type="ECO:0000313" key="2">
    <source>
        <dbReference type="EMBL" id="RPB12937.1"/>
    </source>
</evidence>
<sequence>MLFDLLCFTIIAAADISAAVGIILCLNESFSDNRSRDGFGDMQPRNRDYW</sequence>
<accession>A0A3N4KR14</accession>
<feature type="region of interest" description="Disordered" evidence="1">
    <location>
        <begin position="31"/>
        <end position="50"/>
    </location>
</feature>
<dbReference type="Proteomes" id="UP000277580">
    <property type="component" value="Unassembled WGS sequence"/>
</dbReference>
<evidence type="ECO:0000313" key="3">
    <source>
        <dbReference type="Proteomes" id="UP000277580"/>
    </source>
</evidence>
<reference evidence="2 3" key="1">
    <citation type="journal article" date="2018" name="Nat. Ecol. Evol.">
        <title>Pezizomycetes genomes reveal the molecular basis of ectomycorrhizal truffle lifestyle.</title>
        <authorList>
            <person name="Murat C."/>
            <person name="Payen T."/>
            <person name="Noel B."/>
            <person name="Kuo A."/>
            <person name="Morin E."/>
            <person name="Chen J."/>
            <person name="Kohler A."/>
            <person name="Krizsan K."/>
            <person name="Balestrini R."/>
            <person name="Da Silva C."/>
            <person name="Montanini B."/>
            <person name="Hainaut M."/>
            <person name="Levati E."/>
            <person name="Barry K.W."/>
            <person name="Belfiori B."/>
            <person name="Cichocki N."/>
            <person name="Clum A."/>
            <person name="Dockter R.B."/>
            <person name="Fauchery L."/>
            <person name="Guy J."/>
            <person name="Iotti M."/>
            <person name="Le Tacon F."/>
            <person name="Lindquist E.A."/>
            <person name="Lipzen A."/>
            <person name="Malagnac F."/>
            <person name="Mello A."/>
            <person name="Molinier V."/>
            <person name="Miyauchi S."/>
            <person name="Poulain J."/>
            <person name="Riccioni C."/>
            <person name="Rubini A."/>
            <person name="Sitrit Y."/>
            <person name="Splivallo R."/>
            <person name="Traeger S."/>
            <person name="Wang M."/>
            <person name="Zifcakova L."/>
            <person name="Wipf D."/>
            <person name="Zambonelli A."/>
            <person name="Paolocci F."/>
            <person name="Nowrousian M."/>
            <person name="Ottonello S."/>
            <person name="Baldrian P."/>
            <person name="Spatafora J.W."/>
            <person name="Henrissat B."/>
            <person name="Nagy L.G."/>
            <person name="Aury J.M."/>
            <person name="Wincker P."/>
            <person name="Grigoriev I.V."/>
            <person name="Bonfante P."/>
            <person name="Martin F.M."/>
        </authorList>
    </citation>
    <scope>NUCLEOTIDE SEQUENCE [LARGE SCALE GENOMIC DNA]</scope>
    <source>
        <strain evidence="2 3">CCBAS932</strain>
    </source>
</reference>
<gene>
    <name evidence="2" type="ORF">P167DRAFT_573688</name>
</gene>
<evidence type="ECO:0000256" key="1">
    <source>
        <dbReference type="SAM" id="MobiDB-lite"/>
    </source>
</evidence>
<dbReference type="AlphaFoldDB" id="A0A3N4KR14"/>
<dbReference type="InParanoid" id="A0A3N4KR14"/>
<organism evidence="2 3">
    <name type="scientific">Morchella conica CCBAS932</name>
    <dbReference type="NCBI Taxonomy" id="1392247"/>
    <lineage>
        <taxon>Eukaryota</taxon>
        <taxon>Fungi</taxon>
        <taxon>Dikarya</taxon>
        <taxon>Ascomycota</taxon>
        <taxon>Pezizomycotina</taxon>
        <taxon>Pezizomycetes</taxon>
        <taxon>Pezizales</taxon>
        <taxon>Morchellaceae</taxon>
        <taxon>Morchella</taxon>
    </lineage>
</organism>
<protein>
    <submittedName>
        <fullName evidence="2">Uncharacterized protein</fullName>
    </submittedName>
</protein>